<dbReference type="eggNOG" id="ENOG502SI5I">
    <property type="taxonomic scope" value="Eukaryota"/>
</dbReference>
<comment type="pathway">
    <text evidence="2">Secondary metabolite biosynthesis.</text>
</comment>
<protein>
    <submittedName>
        <fullName evidence="10">Toxin biosynthesis protein</fullName>
    </submittedName>
</protein>
<dbReference type="OMA" id="STAITCR"/>
<evidence type="ECO:0000256" key="4">
    <source>
        <dbReference type="ARBA" id="ARBA00022679"/>
    </source>
</evidence>
<dbReference type="AlphaFoldDB" id="D6RLR8"/>
<evidence type="ECO:0000259" key="9">
    <source>
        <dbReference type="Pfam" id="PF13813"/>
    </source>
</evidence>
<dbReference type="HOGENOM" id="CLU_032731_1_0_1"/>
<keyword evidence="6 8" id="KW-1133">Transmembrane helix</keyword>
<feature type="domain" description="Wax synthase" evidence="9">
    <location>
        <begin position="213"/>
        <end position="298"/>
    </location>
</feature>
<organism evidence="10 11">
    <name type="scientific">Coprinopsis cinerea (strain Okayama-7 / 130 / ATCC MYA-4618 / FGSC 9003)</name>
    <name type="common">Inky cap fungus</name>
    <name type="synonym">Hormographiella aspergillata</name>
    <dbReference type="NCBI Taxonomy" id="240176"/>
    <lineage>
        <taxon>Eukaryota</taxon>
        <taxon>Fungi</taxon>
        <taxon>Dikarya</taxon>
        <taxon>Basidiomycota</taxon>
        <taxon>Agaricomycotina</taxon>
        <taxon>Agaricomycetes</taxon>
        <taxon>Agaricomycetidae</taxon>
        <taxon>Agaricales</taxon>
        <taxon>Agaricineae</taxon>
        <taxon>Psathyrellaceae</taxon>
        <taxon>Coprinopsis</taxon>
    </lineage>
</organism>
<evidence type="ECO:0000256" key="6">
    <source>
        <dbReference type="ARBA" id="ARBA00022989"/>
    </source>
</evidence>
<dbReference type="GO" id="GO:0006629">
    <property type="term" value="P:lipid metabolic process"/>
    <property type="evidence" value="ECO:0007669"/>
    <property type="project" value="InterPro"/>
</dbReference>
<dbReference type="GO" id="GO:0008374">
    <property type="term" value="F:O-acyltransferase activity"/>
    <property type="evidence" value="ECO:0007669"/>
    <property type="project" value="InterPro"/>
</dbReference>
<evidence type="ECO:0000256" key="5">
    <source>
        <dbReference type="ARBA" id="ARBA00022692"/>
    </source>
</evidence>
<keyword evidence="11" id="KW-1185">Reference proteome</keyword>
<proteinExistence type="inferred from homology"/>
<dbReference type="InterPro" id="IPR032805">
    <property type="entry name" value="Wax_synthase_dom"/>
</dbReference>
<dbReference type="VEuPathDB" id="FungiDB:CC1G_14275"/>
<dbReference type="Proteomes" id="UP000001861">
    <property type="component" value="Unassembled WGS sequence"/>
</dbReference>
<evidence type="ECO:0000256" key="7">
    <source>
        <dbReference type="ARBA" id="ARBA00023136"/>
    </source>
</evidence>
<evidence type="ECO:0000256" key="2">
    <source>
        <dbReference type="ARBA" id="ARBA00005179"/>
    </source>
</evidence>
<dbReference type="EMBL" id="AACS02000003">
    <property type="protein sequence ID" value="EFI28251.1"/>
    <property type="molecule type" value="Genomic_DNA"/>
</dbReference>
<dbReference type="KEGG" id="cci:CC1G_14275"/>
<feature type="transmembrane region" description="Helical" evidence="8">
    <location>
        <begin position="326"/>
        <end position="346"/>
    </location>
</feature>
<feature type="transmembrane region" description="Helical" evidence="8">
    <location>
        <begin position="26"/>
        <end position="44"/>
    </location>
</feature>
<dbReference type="PANTHER" id="PTHR31595:SF57">
    <property type="entry name" value="OS04G0481900 PROTEIN"/>
    <property type="match status" value="1"/>
</dbReference>
<dbReference type="InterPro" id="IPR044851">
    <property type="entry name" value="Wax_synthase"/>
</dbReference>
<reference evidence="10 11" key="1">
    <citation type="journal article" date="2010" name="Proc. Natl. Acad. Sci. U.S.A.">
        <title>Insights into evolution of multicellular fungi from the assembled chromosomes of the mushroom Coprinopsis cinerea (Coprinus cinereus).</title>
        <authorList>
            <person name="Stajich J.E."/>
            <person name="Wilke S.K."/>
            <person name="Ahren D."/>
            <person name="Au C.H."/>
            <person name="Birren B.W."/>
            <person name="Borodovsky M."/>
            <person name="Burns C."/>
            <person name="Canback B."/>
            <person name="Casselton L.A."/>
            <person name="Cheng C.K."/>
            <person name="Deng J."/>
            <person name="Dietrich F.S."/>
            <person name="Fargo D.C."/>
            <person name="Farman M.L."/>
            <person name="Gathman A.C."/>
            <person name="Goldberg J."/>
            <person name="Guigo R."/>
            <person name="Hoegger P.J."/>
            <person name="Hooker J.B."/>
            <person name="Huggins A."/>
            <person name="James T.Y."/>
            <person name="Kamada T."/>
            <person name="Kilaru S."/>
            <person name="Kodira C."/>
            <person name="Kues U."/>
            <person name="Kupfer D."/>
            <person name="Kwan H.S."/>
            <person name="Lomsadze A."/>
            <person name="Li W."/>
            <person name="Lilly W.W."/>
            <person name="Ma L.J."/>
            <person name="Mackey A.J."/>
            <person name="Manning G."/>
            <person name="Martin F."/>
            <person name="Muraguchi H."/>
            <person name="Natvig D.O."/>
            <person name="Palmerini H."/>
            <person name="Ramesh M.A."/>
            <person name="Rehmeyer C.J."/>
            <person name="Roe B.A."/>
            <person name="Shenoy N."/>
            <person name="Stanke M."/>
            <person name="Ter-Hovhannisyan V."/>
            <person name="Tunlid A."/>
            <person name="Velagapudi R."/>
            <person name="Vision T.J."/>
            <person name="Zeng Q."/>
            <person name="Zolan M.E."/>
            <person name="Pukkila P.J."/>
        </authorList>
    </citation>
    <scope>NUCLEOTIDE SEQUENCE [LARGE SCALE GENOMIC DNA]</scope>
    <source>
        <strain evidence="11">Okayama-7 / 130 / ATCC MYA-4618 / FGSC 9003</strain>
    </source>
</reference>
<comment type="subcellular location">
    <subcellularLocation>
        <location evidence="1">Membrane</location>
        <topology evidence="1">Multi-pass membrane protein</topology>
    </subcellularLocation>
</comment>
<dbReference type="GeneID" id="9378298"/>
<dbReference type="OrthoDB" id="1077582at2759"/>
<name>D6RLR8_COPC7</name>
<gene>
    <name evidence="10" type="ORF">CC1G_14275</name>
</gene>
<evidence type="ECO:0000256" key="1">
    <source>
        <dbReference type="ARBA" id="ARBA00004141"/>
    </source>
</evidence>
<feature type="transmembrane region" description="Helical" evidence="8">
    <location>
        <begin position="266"/>
        <end position="284"/>
    </location>
</feature>
<dbReference type="PANTHER" id="PTHR31595">
    <property type="entry name" value="LONG-CHAIN-ALCOHOL O-FATTY-ACYLTRANSFERASE 3-RELATED"/>
    <property type="match status" value="1"/>
</dbReference>
<comment type="caution">
    <text evidence="10">The sequence shown here is derived from an EMBL/GenBank/DDBJ whole genome shotgun (WGS) entry which is preliminary data.</text>
</comment>
<dbReference type="InParanoid" id="D6RLR8"/>
<keyword evidence="4" id="KW-0808">Transferase</keyword>
<evidence type="ECO:0000256" key="8">
    <source>
        <dbReference type="SAM" id="Phobius"/>
    </source>
</evidence>
<keyword evidence="5 8" id="KW-0812">Transmembrane</keyword>
<dbReference type="GO" id="GO:0016020">
    <property type="term" value="C:membrane"/>
    <property type="evidence" value="ECO:0007669"/>
    <property type="project" value="UniProtKB-SubCell"/>
</dbReference>
<evidence type="ECO:0000256" key="3">
    <source>
        <dbReference type="ARBA" id="ARBA00007282"/>
    </source>
</evidence>
<dbReference type="Pfam" id="PF13813">
    <property type="entry name" value="MBOAT_2"/>
    <property type="match status" value="1"/>
</dbReference>
<evidence type="ECO:0000313" key="11">
    <source>
        <dbReference type="Proteomes" id="UP000001861"/>
    </source>
</evidence>
<accession>D6RLR8</accession>
<keyword evidence="7 8" id="KW-0472">Membrane</keyword>
<sequence>MTSLQSALSALGEALCILGCTQRSPHLRLLTFASIVCLAVCLFLNPTGSAYRDYTIGCSAAIRVFMMSDFLLLNDPLKFRKLNEPAPPPSSEASLSVRLKRSFDLVYAPRGVGWTHRIRGMANSAPNKSTATLPFLAKRMKIFVVQFILYELADLVIQANQHFPPLLSDKWWLRALVVIAHLTELRTRLLMTYELIIIGRVVTGLSEPDESEWPPLFGSVLEVYTVRRFWGQFWHQVLRRMLTTHSDFLAQCLGLRKRLIARYFKLHMAFFISAIVHYCGDFTIRQDWKGGSMHYFLLQAAAITVEDALIYAGRRLGCERWMSKRWARLLGYAWVMAWFAATHPIWLGPQIEVGFVTSRPPNVFRALQK</sequence>
<dbReference type="RefSeq" id="XP_002911745.1">
    <property type="nucleotide sequence ID" value="XM_002911699.1"/>
</dbReference>
<evidence type="ECO:0000313" key="10">
    <source>
        <dbReference type="EMBL" id="EFI28251.1"/>
    </source>
</evidence>
<feature type="transmembrane region" description="Helical" evidence="8">
    <location>
        <begin position="296"/>
        <end position="314"/>
    </location>
</feature>
<comment type="similarity">
    <text evidence="3">Belongs to the wax synthase family.</text>
</comment>